<name>A0A2H3NQA9_9BACT</name>
<organism evidence="2 3">
    <name type="scientific">Longimonas halophila</name>
    <dbReference type="NCBI Taxonomy" id="1469170"/>
    <lineage>
        <taxon>Bacteria</taxon>
        <taxon>Pseudomonadati</taxon>
        <taxon>Rhodothermota</taxon>
        <taxon>Rhodothermia</taxon>
        <taxon>Rhodothermales</taxon>
        <taxon>Salisaetaceae</taxon>
        <taxon>Longimonas</taxon>
    </lineage>
</organism>
<reference evidence="2 3" key="1">
    <citation type="submission" date="2017-10" db="EMBL/GenBank/DDBJ databases">
        <title>Draft genome of Longimonas halophila.</title>
        <authorList>
            <person name="Goh K.M."/>
            <person name="Shamsir M.S."/>
            <person name="Lim S.W."/>
        </authorList>
    </citation>
    <scope>NUCLEOTIDE SEQUENCE [LARGE SCALE GENOMIC DNA]</scope>
    <source>
        <strain evidence="2 3">KCTC 42399</strain>
    </source>
</reference>
<dbReference type="SUPFAM" id="SSF53448">
    <property type="entry name" value="Nucleotide-diphospho-sugar transferases"/>
    <property type="match status" value="1"/>
</dbReference>
<proteinExistence type="predicted"/>
<evidence type="ECO:0000313" key="3">
    <source>
        <dbReference type="Proteomes" id="UP000221024"/>
    </source>
</evidence>
<dbReference type="PANTHER" id="PTHR22916:SF56">
    <property type="entry name" value="GLYCOSYL TRANSFERASE"/>
    <property type="match status" value="1"/>
</dbReference>
<keyword evidence="3" id="KW-1185">Reference proteome</keyword>
<dbReference type="CDD" id="cd00761">
    <property type="entry name" value="Glyco_tranf_GTA_type"/>
    <property type="match status" value="1"/>
</dbReference>
<keyword evidence="2" id="KW-0808">Transferase</keyword>
<dbReference type="EMBL" id="PDEP01000001">
    <property type="protein sequence ID" value="PEN09262.1"/>
    <property type="molecule type" value="Genomic_DNA"/>
</dbReference>
<comment type="caution">
    <text evidence="2">The sequence shown here is derived from an EMBL/GenBank/DDBJ whole genome shotgun (WGS) entry which is preliminary data.</text>
</comment>
<dbReference type="OrthoDB" id="9815829at2"/>
<sequence>MSAFSSPAPSASSVPRVSIGLPVYNGAEYLEAAIQSVLNQTFTDFEFIICDNASTDATEAICKSAADRDARVRYIRHPENLGAARNYNSTLAAARAPYFRWTCHDDLLQPTCLEACVDMLDAHPAASVVYTGTQVINEDSMPRESPNWIHDVHLVDPDPATRFAGFLDAYCWGGDSGPLFGLMRTNLLRATMQHGNFPSADLILIGELALWGPIYQIPEPLFVSRLHDANSTRSNDMQIAAIWKWFDPRQQQTLHWLEWRWLYELYRAIWRAPLTRVQRCRCLAVFMRRYVAPHARHCLKEVFYMALARTGMQRASPPPRVMGLRTRYSLF</sequence>
<gene>
    <name evidence="2" type="ORF">CRI93_00595</name>
</gene>
<evidence type="ECO:0000313" key="2">
    <source>
        <dbReference type="EMBL" id="PEN09262.1"/>
    </source>
</evidence>
<protein>
    <submittedName>
        <fullName evidence="2">Glycosyl transferase</fullName>
    </submittedName>
</protein>
<dbReference type="AlphaFoldDB" id="A0A2H3NQA9"/>
<feature type="domain" description="Glycosyltransferase 2-like" evidence="1">
    <location>
        <begin position="18"/>
        <end position="136"/>
    </location>
</feature>
<dbReference type="RefSeq" id="WP_098060661.1">
    <property type="nucleotide sequence ID" value="NZ_PDEP01000001.1"/>
</dbReference>
<dbReference type="InterPro" id="IPR029044">
    <property type="entry name" value="Nucleotide-diphossugar_trans"/>
</dbReference>
<dbReference type="GO" id="GO:0016758">
    <property type="term" value="F:hexosyltransferase activity"/>
    <property type="evidence" value="ECO:0007669"/>
    <property type="project" value="UniProtKB-ARBA"/>
</dbReference>
<evidence type="ECO:0000259" key="1">
    <source>
        <dbReference type="Pfam" id="PF00535"/>
    </source>
</evidence>
<dbReference type="Proteomes" id="UP000221024">
    <property type="component" value="Unassembled WGS sequence"/>
</dbReference>
<dbReference type="Gene3D" id="3.90.550.10">
    <property type="entry name" value="Spore Coat Polysaccharide Biosynthesis Protein SpsA, Chain A"/>
    <property type="match status" value="1"/>
</dbReference>
<dbReference type="PANTHER" id="PTHR22916">
    <property type="entry name" value="GLYCOSYLTRANSFERASE"/>
    <property type="match status" value="1"/>
</dbReference>
<dbReference type="InterPro" id="IPR001173">
    <property type="entry name" value="Glyco_trans_2-like"/>
</dbReference>
<dbReference type="Pfam" id="PF00535">
    <property type="entry name" value="Glycos_transf_2"/>
    <property type="match status" value="1"/>
</dbReference>
<accession>A0A2H3NQA9</accession>